<evidence type="ECO:0000256" key="4">
    <source>
        <dbReference type="ARBA" id="ARBA00023163"/>
    </source>
</evidence>
<gene>
    <name evidence="7" type="ORF">KCQ71_01100</name>
</gene>
<evidence type="ECO:0000256" key="5">
    <source>
        <dbReference type="PROSITE-ProRule" id="PRU01091"/>
    </source>
</evidence>
<comment type="similarity">
    <text evidence="1">Belongs to the AfsR/DnrI/RedD regulatory family.</text>
</comment>
<evidence type="ECO:0000313" key="8">
    <source>
        <dbReference type="Proteomes" id="UP000826651"/>
    </source>
</evidence>
<dbReference type="InterPro" id="IPR016032">
    <property type="entry name" value="Sig_transdc_resp-reg_C-effctor"/>
</dbReference>
<dbReference type="Gene3D" id="1.10.10.10">
    <property type="entry name" value="Winged helix-like DNA-binding domain superfamily/Winged helix DNA-binding domain"/>
    <property type="match status" value="1"/>
</dbReference>
<dbReference type="Gene3D" id="1.25.40.10">
    <property type="entry name" value="Tetratricopeptide repeat domain"/>
    <property type="match status" value="1"/>
</dbReference>
<dbReference type="SUPFAM" id="SSF46894">
    <property type="entry name" value="C-terminal effector domain of the bipartite response regulators"/>
    <property type="match status" value="1"/>
</dbReference>
<dbReference type="RefSeq" id="WP_223401940.1">
    <property type="nucleotide sequence ID" value="NZ_JAGSHT010000002.1"/>
</dbReference>
<organism evidence="7 8">
    <name type="scientific">Occultella gossypii</name>
    <dbReference type="NCBI Taxonomy" id="2800820"/>
    <lineage>
        <taxon>Bacteria</taxon>
        <taxon>Bacillati</taxon>
        <taxon>Actinomycetota</taxon>
        <taxon>Actinomycetes</taxon>
        <taxon>Micrococcales</taxon>
        <taxon>Ruaniaceae</taxon>
        <taxon>Occultella</taxon>
    </lineage>
</organism>
<keyword evidence="2" id="KW-0805">Transcription regulation</keyword>
<dbReference type="InterPro" id="IPR051677">
    <property type="entry name" value="AfsR-DnrI-RedD_regulator"/>
</dbReference>
<dbReference type="InterPro" id="IPR011990">
    <property type="entry name" value="TPR-like_helical_dom_sf"/>
</dbReference>
<keyword evidence="3 5" id="KW-0238">DNA-binding</keyword>
<evidence type="ECO:0000256" key="3">
    <source>
        <dbReference type="ARBA" id="ARBA00023125"/>
    </source>
</evidence>
<name>A0ABS7S331_9MICO</name>
<feature type="domain" description="OmpR/PhoB-type" evidence="6">
    <location>
        <begin position="1"/>
        <end position="104"/>
    </location>
</feature>
<dbReference type="EMBL" id="JAGSHT010000002">
    <property type="protein sequence ID" value="MBZ2194733.1"/>
    <property type="molecule type" value="Genomic_DNA"/>
</dbReference>
<dbReference type="PANTHER" id="PTHR35807">
    <property type="entry name" value="TRANSCRIPTIONAL REGULATOR REDD-RELATED"/>
    <property type="match status" value="1"/>
</dbReference>
<dbReference type="SUPFAM" id="SSF48452">
    <property type="entry name" value="TPR-like"/>
    <property type="match status" value="1"/>
</dbReference>
<dbReference type="SMART" id="SM00862">
    <property type="entry name" value="Trans_reg_C"/>
    <property type="match status" value="1"/>
</dbReference>
<dbReference type="SMART" id="SM01043">
    <property type="entry name" value="BTAD"/>
    <property type="match status" value="1"/>
</dbReference>
<evidence type="ECO:0000313" key="7">
    <source>
        <dbReference type="EMBL" id="MBZ2194733.1"/>
    </source>
</evidence>
<evidence type="ECO:0000259" key="6">
    <source>
        <dbReference type="PROSITE" id="PS51755"/>
    </source>
</evidence>
<dbReference type="InterPro" id="IPR005158">
    <property type="entry name" value="BTAD"/>
</dbReference>
<feature type="DNA-binding region" description="OmpR/PhoB-type" evidence="5">
    <location>
        <begin position="1"/>
        <end position="104"/>
    </location>
</feature>
<dbReference type="InterPro" id="IPR036388">
    <property type="entry name" value="WH-like_DNA-bd_sf"/>
</dbReference>
<keyword evidence="8" id="KW-1185">Reference proteome</keyword>
<reference evidence="7 8" key="1">
    <citation type="submission" date="2021-04" db="EMBL/GenBank/DDBJ databases">
        <title>Ruania sp. nov., isolated from sandy soil of mangrove forest.</title>
        <authorList>
            <person name="Ge X."/>
            <person name="Huang R."/>
            <person name="Liu W."/>
        </authorList>
    </citation>
    <scope>NUCLEOTIDE SEQUENCE [LARGE SCALE GENOMIC DNA]</scope>
    <source>
        <strain evidence="7 8">N2-46</strain>
    </source>
</reference>
<dbReference type="Pfam" id="PF03704">
    <property type="entry name" value="BTAD"/>
    <property type="match status" value="1"/>
</dbReference>
<keyword evidence="4" id="KW-0804">Transcription</keyword>
<accession>A0ABS7S331</accession>
<evidence type="ECO:0000256" key="1">
    <source>
        <dbReference type="ARBA" id="ARBA00005820"/>
    </source>
</evidence>
<dbReference type="CDD" id="cd15831">
    <property type="entry name" value="BTAD"/>
    <property type="match status" value="1"/>
</dbReference>
<protein>
    <submittedName>
        <fullName evidence="7">AfsR/SARP family transcriptional regulator</fullName>
    </submittedName>
</protein>
<dbReference type="Pfam" id="PF00486">
    <property type="entry name" value="Trans_reg_C"/>
    <property type="match status" value="1"/>
</dbReference>
<evidence type="ECO:0000256" key="2">
    <source>
        <dbReference type="ARBA" id="ARBA00023015"/>
    </source>
</evidence>
<dbReference type="InterPro" id="IPR001867">
    <property type="entry name" value="OmpR/PhoB-type_DNA-bd"/>
</dbReference>
<sequence length="671" mass="70234">MSSREPVVVEFGMLGPVTAWADGVEVGLLGPRHREVLARLLVAHPHAVPTSMLVEDLWEDPPAGAVGAVRTFVAALRRALEPDRPPRTPPRLLVTVGNGYALHRAVIDADRFAEEVSAAAGLMPAQALETLGRALTRWRGPALADVADAPWARAESARLRELRLHAIELQAGARLELGRAAEAIPDLEAHVIEHPWREEGWRLLALGLYRAGRQGDALAVLRRARAMLLDDLGVDPGAALRRLEAEVLAQSTSLEAGPRPERSADRVWAEAAASYDRAVAGGARARLRSTVDLLRGLAITGGDGLVAAREQRLATILAAEELGEAGLTAAIIGGYDVPAIWTRSDDPTQAAGIVAAAERTLAALPPETAPTARARLLATIAVESRGGDGDSPERARVAAHLAEQIARRTGDPGLLAFALNGVFIQSFHATGSAERRDAIGAELIAVATRHDLATYAVLGHLIRLQARSALADWAGADTHAAAADALAQRHDSPLVAVFTQGYRALRLAGTGAGEAEVATAYRATAARLEGAGMPGLQRGLLPVMLLAAQLQHGSAPAAGPGAAGQDGHDVVGAEDGPYARWTRPVRLLALDSAAAAAALVELPDPPPDHLIEAMWCLTAHAAIALGDRPTMRRAHAALSPAAHEQAGAGTGLFTVGPVSAYLDELERALGR</sequence>
<dbReference type="PANTHER" id="PTHR35807:SF1">
    <property type="entry name" value="TRANSCRIPTIONAL REGULATOR REDD"/>
    <property type="match status" value="1"/>
</dbReference>
<proteinExistence type="inferred from homology"/>
<comment type="caution">
    <text evidence="7">The sequence shown here is derived from an EMBL/GenBank/DDBJ whole genome shotgun (WGS) entry which is preliminary data.</text>
</comment>
<dbReference type="PROSITE" id="PS51755">
    <property type="entry name" value="OMPR_PHOB"/>
    <property type="match status" value="1"/>
</dbReference>
<dbReference type="Proteomes" id="UP000826651">
    <property type="component" value="Unassembled WGS sequence"/>
</dbReference>